<gene>
    <name evidence="8" type="ORF">POM88_005287</name>
</gene>
<evidence type="ECO:0000313" key="9">
    <source>
        <dbReference type="Proteomes" id="UP001237642"/>
    </source>
</evidence>
<dbReference type="PANTHER" id="PTHR38354:SF2">
    <property type="entry name" value="SIGNAL PEPTIDASE COMPLEX-LIKE PROTEIN DTM1"/>
    <property type="match status" value="1"/>
</dbReference>
<evidence type="ECO:0000256" key="7">
    <source>
        <dbReference type="SAM" id="Phobius"/>
    </source>
</evidence>
<evidence type="ECO:0000256" key="3">
    <source>
        <dbReference type="ARBA" id="ARBA00022692"/>
    </source>
</evidence>
<comment type="similarity">
    <text evidence="2">Belongs to the SPCS1 family.</text>
</comment>
<comment type="caution">
    <text evidence="8">The sequence shown here is derived from an EMBL/GenBank/DDBJ whole genome shotgun (WGS) entry which is preliminary data.</text>
</comment>
<feature type="transmembrane region" description="Helical" evidence="7">
    <location>
        <begin position="83"/>
        <end position="102"/>
    </location>
</feature>
<dbReference type="GO" id="GO:0006465">
    <property type="term" value="P:signal peptide processing"/>
    <property type="evidence" value="ECO:0007669"/>
    <property type="project" value="InterPro"/>
</dbReference>
<dbReference type="GO" id="GO:0005787">
    <property type="term" value="C:signal peptidase complex"/>
    <property type="evidence" value="ECO:0007669"/>
    <property type="project" value="InterPro"/>
</dbReference>
<dbReference type="PANTHER" id="PTHR38354">
    <property type="entry name" value="SIGNAL PEPTIDASE COMPLEX-LIKE PROTEIN DTM1"/>
    <property type="match status" value="1"/>
</dbReference>
<evidence type="ECO:0000256" key="1">
    <source>
        <dbReference type="ARBA" id="ARBA00004477"/>
    </source>
</evidence>
<comment type="subcellular location">
    <subcellularLocation>
        <location evidence="1">Endoplasmic reticulum membrane</location>
        <topology evidence="1">Multi-pass membrane protein</topology>
    </subcellularLocation>
</comment>
<keyword evidence="3 7" id="KW-0812">Transmembrane</keyword>
<proteinExistence type="inferred from homology"/>
<dbReference type="InterPro" id="IPR039955">
    <property type="entry name" value="DTM1"/>
</dbReference>
<name>A0AAD8JJL8_9APIA</name>
<dbReference type="EMBL" id="JAUIZM010000001">
    <property type="protein sequence ID" value="KAK1405682.1"/>
    <property type="molecule type" value="Genomic_DNA"/>
</dbReference>
<dbReference type="InterPro" id="IPR009542">
    <property type="entry name" value="Spc1/SPCS1"/>
</dbReference>
<evidence type="ECO:0000313" key="8">
    <source>
        <dbReference type="EMBL" id="KAK1405682.1"/>
    </source>
</evidence>
<evidence type="ECO:0000256" key="6">
    <source>
        <dbReference type="ARBA" id="ARBA00023136"/>
    </source>
</evidence>
<evidence type="ECO:0000256" key="5">
    <source>
        <dbReference type="ARBA" id="ARBA00022989"/>
    </source>
</evidence>
<protein>
    <submittedName>
        <fullName evidence="8">Signal peptidase complex-like protein DTM1</fullName>
    </submittedName>
</protein>
<reference evidence="8" key="1">
    <citation type="submission" date="2023-02" db="EMBL/GenBank/DDBJ databases">
        <title>Genome of toxic invasive species Heracleum sosnowskyi carries increased number of genes despite the absence of recent whole-genome duplications.</title>
        <authorList>
            <person name="Schelkunov M."/>
            <person name="Shtratnikova V."/>
            <person name="Makarenko M."/>
            <person name="Klepikova A."/>
            <person name="Omelchenko D."/>
            <person name="Novikova G."/>
            <person name="Obukhova E."/>
            <person name="Bogdanov V."/>
            <person name="Penin A."/>
            <person name="Logacheva M."/>
        </authorList>
    </citation>
    <scope>NUCLEOTIDE SEQUENCE</scope>
    <source>
        <strain evidence="8">Hsosn_3</strain>
        <tissue evidence="8">Leaf</tissue>
    </source>
</reference>
<accession>A0AAD8JJL8</accession>
<keyword evidence="4" id="KW-0256">Endoplasmic reticulum</keyword>
<keyword evidence="9" id="KW-1185">Reference proteome</keyword>
<feature type="transmembrane region" description="Helical" evidence="7">
    <location>
        <begin position="32"/>
        <end position="50"/>
    </location>
</feature>
<dbReference type="Pfam" id="PF06645">
    <property type="entry name" value="SPC12"/>
    <property type="match status" value="1"/>
</dbReference>
<organism evidence="8 9">
    <name type="scientific">Heracleum sosnowskyi</name>
    <dbReference type="NCBI Taxonomy" id="360622"/>
    <lineage>
        <taxon>Eukaryota</taxon>
        <taxon>Viridiplantae</taxon>
        <taxon>Streptophyta</taxon>
        <taxon>Embryophyta</taxon>
        <taxon>Tracheophyta</taxon>
        <taxon>Spermatophyta</taxon>
        <taxon>Magnoliopsida</taxon>
        <taxon>eudicotyledons</taxon>
        <taxon>Gunneridae</taxon>
        <taxon>Pentapetalae</taxon>
        <taxon>asterids</taxon>
        <taxon>campanulids</taxon>
        <taxon>Apiales</taxon>
        <taxon>Apiaceae</taxon>
        <taxon>Apioideae</taxon>
        <taxon>apioid superclade</taxon>
        <taxon>Tordylieae</taxon>
        <taxon>Tordyliinae</taxon>
        <taxon>Heracleum</taxon>
    </lineage>
</organism>
<dbReference type="Proteomes" id="UP001237642">
    <property type="component" value="Unassembled WGS sequence"/>
</dbReference>
<evidence type="ECO:0000256" key="2">
    <source>
        <dbReference type="ARBA" id="ARBA00005245"/>
    </source>
</evidence>
<sequence length="107" mass="12427">MANDAVFRSSLIWLAVVIVGVGIYTQSLKKMMATYVFGMLALCGILLPDWDYFDRPISQWCSPITLNKSDSTTAPSTTRFKLYPIRLLIYTIIYIYGFYKWWMFISN</sequence>
<dbReference type="GO" id="GO:0048658">
    <property type="term" value="P:anther wall tapetum development"/>
    <property type="evidence" value="ECO:0007669"/>
    <property type="project" value="InterPro"/>
</dbReference>
<reference evidence="8" key="2">
    <citation type="submission" date="2023-05" db="EMBL/GenBank/DDBJ databases">
        <authorList>
            <person name="Schelkunov M.I."/>
        </authorList>
    </citation>
    <scope>NUCLEOTIDE SEQUENCE</scope>
    <source>
        <strain evidence="8">Hsosn_3</strain>
        <tissue evidence="8">Leaf</tissue>
    </source>
</reference>
<keyword evidence="6 7" id="KW-0472">Membrane</keyword>
<feature type="transmembrane region" description="Helical" evidence="7">
    <location>
        <begin position="6"/>
        <end position="25"/>
    </location>
</feature>
<dbReference type="AlphaFoldDB" id="A0AAD8JJL8"/>
<evidence type="ECO:0000256" key="4">
    <source>
        <dbReference type="ARBA" id="ARBA00022824"/>
    </source>
</evidence>
<keyword evidence="5 7" id="KW-1133">Transmembrane helix</keyword>